<dbReference type="EMBL" id="CCKQ01001474">
    <property type="protein sequence ID" value="CDW72589.1"/>
    <property type="molecule type" value="Genomic_DNA"/>
</dbReference>
<evidence type="ECO:0000259" key="8">
    <source>
        <dbReference type="PROSITE" id="PS51384"/>
    </source>
</evidence>
<accession>A0A077ZSQ2</accession>
<feature type="domain" description="Flavodoxin-like" evidence="7">
    <location>
        <begin position="1"/>
        <end position="81"/>
    </location>
</feature>
<dbReference type="InterPro" id="IPR003097">
    <property type="entry name" value="CysJ-like_FAD-binding"/>
</dbReference>
<organism evidence="9 10">
    <name type="scientific">Stylonychia lemnae</name>
    <name type="common">Ciliate</name>
    <dbReference type="NCBI Taxonomy" id="5949"/>
    <lineage>
        <taxon>Eukaryota</taxon>
        <taxon>Sar</taxon>
        <taxon>Alveolata</taxon>
        <taxon>Ciliophora</taxon>
        <taxon>Intramacronucleata</taxon>
        <taxon>Spirotrichea</taxon>
        <taxon>Stichotrichia</taxon>
        <taxon>Sporadotrichida</taxon>
        <taxon>Oxytrichidae</taxon>
        <taxon>Stylonychinae</taxon>
        <taxon>Stylonychia</taxon>
    </lineage>
</organism>
<protein>
    <submittedName>
        <fullName evidence="9">Nadph-dependent diflavin oxidoreductase 1</fullName>
    </submittedName>
</protein>
<dbReference type="PROSITE" id="PS50902">
    <property type="entry name" value="FLAVODOXIN_LIKE"/>
    <property type="match status" value="1"/>
</dbReference>
<gene>
    <name evidence="9" type="primary">Contig12198.g13030</name>
    <name evidence="9" type="ORF">STYLEM_1552</name>
</gene>
<evidence type="ECO:0000256" key="6">
    <source>
        <dbReference type="ARBA" id="ARBA00023002"/>
    </source>
</evidence>
<dbReference type="InParanoid" id="A0A077ZSQ2"/>
<dbReference type="PROSITE" id="PS51384">
    <property type="entry name" value="FAD_FR"/>
    <property type="match status" value="1"/>
</dbReference>
<evidence type="ECO:0000256" key="3">
    <source>
        <dbReference type="ARBA" id="ARBA00022630"/>
    </source>
</evidence>
<name>A0A077ZSQ2_STYLE</name>
<evidence type="ECO:0000313" key="10">
    <source>
        <dbReference type="Proteomes" id="UP000039865"/>
    </source>
</evidence>
<dbReference type="PANTHER" id="PTHR19384:SF10">
    <property type="entry name" value="NADPH-DEPENDENT DIFLAVIN OXIDOREDUCTASE 1"/>
    <property type="match status" value="1"/>
</dbReference>
<evidence type="ECO:0000313" key="9">
    <source>
        <dbReference type="EMBL" id="CDW72589.1"/>
    </source>
</evidence>
<comment type="cofactor">
    <cofactor evidence="1">
        <name>FMN</name>
        <dbReference type="ChEBI" id="CHEBI:58210"/>
    </cofactor>
</comment>
<dbReference type="Gene3D" id="3.40.50.360">
    <property type="match status" value="1"/>
</dbReference>
<reference evidence="9 10" key="1">
    <citation type="submission" date="2014-06" db="EMBL/GenBank/DDBJ databases">
        <authorList>
            <person name="Swart Estienne"/>
        </authorList>
    </citation>
    <scope>NUCLEOTIDE SEQUENCE [LARGE SCALE GENOMIC DNA]</scope>
    <source>
        <strain evidence="9 10">130c</strain>
    </source>
</reference>
<dbReference type="PANTHER" id="PTHR19384">
    <property type="entry name" value="NITRIC OXIDE SYNTHASE-RELATED"/>
    <property type="match status" value="1"/>
</dbReference>
<dbReference type="Gene3D" id="1.20.990.10">
    <property type="entry name" value="NADPH-cytochrome p450 Reductase, Chain A, domain 3"/>
    <property type="match status" value="1"/>
</dbReference>
<dbReference type="Pfam" id="PF00175">
    <property type="entry name" value="NAD_binding_1"/>
    <property type="match status" value="1"/>
</dbReference>
<comment type="cofactor">
    <cofactor evidence="2">
        <name>FAD</name>
        <dbReference type="ChEBI" id="CHEBI:57692"/>
    </cofactor>
</comment>
<dbReference type="Pfam" id="PF00667">
    <property type="entry name" value="FAD_binding_1"/>
    <property type="match status" value="1"/>
</dbReference>
<dbReference type="GO" id="GO:0005829">
    <property type="term" value="C:cytosol"/>
    <property type="evidence" value="ECO:0007669"/>
    <property type="project" value="TreeGrafter"/>
</dbReference>
<dbReference type="InterPro" id="IPR017927">
    <property type="entry name" value="FAD-bd_FR_type"/>
</dbReference>
<keyword evidence="5" id="KW-0521">NADP</keyword>
<dbReference type="AlphaFoldDB" id="A0A077ZSQ2"/>
<dbReference type="GO" id="GO:0010181">
    <property type="term" value="F:FMN binding"/>
    <property type="evidence" value="ECO:0007669"/>
    <property type="project" value="InterPro"/>
</dbReference>
<evidence type="ECO:0000256" key="5">
    <source>
        <dbReference type="ARBA" id="ARBA00022857"/>
    </source>
</evidence>
<keyword evidence="6" id="KW-0560">Oxidoreductase</keyword>
<keyword evidence="10" id="KW-1185">Reference proteome</keyword>
<evidence type="ECO:0000259" key="7">
    <source>
        <dbReference type="PROSITE" id="PS50902"/>
    </source>
</evidence>
<dbReference type="InterPro" id="IPR023173">
    <property type="entry name" value="NADPH_Cyt_P450_Rdtase_alpha"/>
</dbReference>
<dbReference type="PRINTS" id="PR00371">
    <property type="entry name" value="FPNCR"/>
</dbReference>
<dbReference type="InterPro" id="IPR001709">
    <property type="entry name" value="Flavoprot_Pyr_Nucl_cyt_Rdtase"/>
</dbReference>
<dbReference type="InterPro" id="IPR039261">
    <property type="entry name" value="FNR_nucleotide-bd"/>
</dbReference>
<keyword evidence="3" id="KW-0285">Flavoprotein</keyword>
<dbReference type="InterPro" id="IPR008254">
    <property type="entry name" value="Flavodoxin/NO_synth"/>
</dbReference>
<dbReference type="OrthoDB" id="1856718at2759"/>
<dbReference type="Proteomes" id="UP000039865">
    <property type="component" value="Unassembled WGS sequence"/>
</dbReference>
<dbReference type="InterPro" id="IPR017938">
    <property type="entry name" value="Riboflavin_synthase-like_b-brl"/>
</dbReference>
<dbReference type="Gene3D" id="3.40.50.80">
    <property type="entry name" value="Nucleotide-binding domain of ferredoxin-NADP reductase (FNR) module"/>
    <property type="match status" value="1"/>
</dbReference>
<evidence type="ECO:0000256" key="1">
    <source>
        <dbReference type="ARBA" id="ARBA00001917"/>
    </source>
</evidence>
<dbReference type="InterPro" id="IPR001433">
    <property type="entry name" value="OxRdtase_FAD/NAD-bd"/>
</dbReference>
<evidence type="ECO:0000256" key="4">
    <source>
        <dbReference type="ARBA" id="ARBA00022827"/>
    </source>
</evidence>
<dbReference type="GO" id="GO:0016491">
    <property type="term" value="F:oxidoreductase activity"/>
    <property type="evidence" value="ECO:0007669"/>
    <property type="project" value="UniProtKB-KW"/>
</dbReference>
<dbReference type="InterPro" id="IPR029039">
    <property type="entry name" value="Flavoprotein-like_sf"/>
</dbReference>
<dbReference type="Pfam" id="PF00258">
    <property type="entry name" value="Flavodoxin_1"/>
    <property type="match status" value="1"/>
</dbReference>
<feature type="domain" description="FAD-binding FR-type" evidence="8">
    <location>
        <begin position="136"/>
        <end position="392"/>
    </location>
</feature>
<dbReference type="SUPFAM" id="SSF63380">
    <property type="entry name" value="Riboflavin synthase domain-like"/>
    <property type="match status" value="1"/>
</dbReference>
<proteinExistence type="predicted"/>
<dbReference type="SUPFAM" id="SSF52218">
    <property type="entry name" value="Flavoproteins"/>
    <property type="match status" value="1"/>
</dbReference>
<keyword evidence="4" id="KW-0274">FAD</keyword>
<dbReference type="Gene3D" id="2.40.30.10">
    <property type="entry name" value="Translation factors"/>
    <property type="match status" value="1"/>
</dbReference>
<dbReference type="GO" id="GO:0050660">
    <property type="term" value="F:flavin adenine dinucleotide binding"/>
    <property type="evidence" value="ECO:0007669"/>
    <property type="project" value="TreeGrafter"/>
</dbReference>
<dbReference type="SUPFAM" id="SSF52343">
    <property type="entry name" value="Ferredoxin reductase-like, C-terminal NADP-linked domain"/>
    <property type="match status" value="1"/>
</dbReference>
<sequence>MINSWKFLLRSDLPKNSLQQLNFSVFGLGDSSYEKFNAMAKKLTQRLIDLGANLFHKVGLGDYQHDFNYEGEFDPWLNNLWQSMNKVLVGKFINLGDIPEDKLLPPIYKVEFMDHVAEENYSTLNQLPPPNGAINKQVYLSKVIKNTRITAEDHFQDTRHIVLDNSQQNKYDPGDIVMIQPKNNPKQIQEFIERYGLKPNQLLKIKVDLEQLGQICSTSVIQFPEEGIKVEELFEYWLNLMDPPSRYFVKILSFFVEDKQRAEKLKEFASKTSVITFFFICFQEGKSEYHRYCIRERRTIPEVMLDFLVTDQFPLAYLIQLAGRQRPREFSISSYHQKVPNEIHLTMAVTDYTTKFKRHKRGVCSSWLSEQDAEKTKETVPIWLEKGTMKIPPIKDGKTYPIIMVGPGTGVAAFRSFIQYLAQYPDQEIVLVFGSRSETKDYYYEDEWKQYPNLKLITAFSRFQDDQKVYVQHKIRDESDYLSKLIIEKQAHIYVSGRAKNMPKSVEKAFIEIIQKHYPDLNALEYVMKARKNGQYQQEVW</sequence>
<evidence type="ECO:0000256" key="2">
    <source>
        <dbReference type="ARBA" id="ARBA00001974"/>
    </source>
</evidence>
<dbReference type="OMA" id="DIMSIPR"/>